<dbReference type="Proteomes" id="UP000276133">
    <property type="component" value="Unassembled WGS sequence"/>
</dbReference>
<name>A0A3M7T128_BRAPC</name>
<organism evidence="1 2">
    <name type="scientific">Brachionus plicatilis</name>
    <name type="common">Marine rotifer</name>
    <name type="synonym">Brachionus muelleri</name>
    <dbReference type="NCBI Taxonomy" id="10195"/>
    <lineage>
        <taxon>Eukaryota</taxon>
        <taxon>Metazoa</taxon>
        <taxon>Spiralia</taxon>
        <taxon>Gnathifera</taxon>
        <taxon>Rotifera</taxon>
        <taxon>Eurotatoria</taxon>
        <taxon>Monogononta</taxon>
        <taxon>Pseudotrocha</taxon>
        <taxon>Ploima</taxon>
        <taxon>Brachionidae</taxon>
        <taxon>Brachionus</taxon>
    </lineage>
</organism>
<protein>
    <submittedName>
        <fullName evidence="1">Uncharacterized protein</fullName>
    </submittedName>
</protein>
<accession>A0A3M7T128</accession>
<gene>
    <name evidence="1" type="ORF">BpHYR1_010408</name>
</gene>
<reference evidence="1 2" key="1">
    <citation type="journal article" date="2018" name="Sci. Rep.">
        <title>Genomic signatures of local adaptation to the degree of environmental predictability in rotifers.</title>
        <authorList>
            <person name="Franch-Gras L."/>
            <person name="Hahn C."/>
            <person name="Garcia-Roger E.M."/>
            <person name="Carmona M.J."/>
            <person name="Serra M."/>
            <person name="Gomez A."/>
        </authorList>
    </citation>
    <scope>NUCLEOTIDE SEQUENCE [LARGE SCALE GENOMIC DNA]</scope>
    <source>
        <strain evidence="1">HYR1</strain>
    </source>
</reference>
<comment type="caution">
    <text evidence="1">The sequence shown here is derived from an EMBL/GenBank/DDBJ whole genome shotgun (WGS) entry which is preliminary data.</text>
</comment>
<keyword evidence="2" id="KW-1185">Reference proteome</keyword>
<evidence type="ECO:0000313" key="2">
    <source>
        <dbReference type="Proteomes" id="UP000276133"/>
    </source>
</evidence>
<sequence length="73" mass="8624">MLKIKSVAIWHSLRNQSDDLEFNLIILFYVLNSMTSYDIESRVNSLDMVLYNLWVHIAQASANFLNKSFWEIL</sequence>
<evidence type="ECO:0000313" key="1">
    <source>
        <dbReference type="EMBL" id="RNA41744.1"/>
    </source>
</evidence>
<dbReference type="EMBL" id="REGN01000467">
    <property type="protein sequence ID" value="RNA41744.1"/>
    <property type="molecule type" value="Genomic_DNA"/>
</dbReference>
<proteinExistence type="predicted"/>
<dbReference type="AlphaFoldDB" id="A0A3M7T128"/>